<feature type="compositionally biased region" description="Pro residues" evidence="2">
    <location>
        <begin position="174"/>
        <end position="184"/>
    </location>
</feature>
<dbReference type="InterPro" id="IPR011990">
    <property type="entry name" value="TPR-like_helical_dom_sf"/>
</dbReference>
<evidence type="ECO:0000313" key="4">
    <source>
        <dbReference type="EMBL" id="GLC27543.1"/>
    </source>
</evidence>
<dbReference type="RefSeq" id="WP_284351980.1">
    <property type="nucleotide sequence ID" value="NZ_BRXS01000006.1"/>
</dbReference>
<keyword evidence="1" id="KW-0802">TPR repeat</keyword>
<organism evidence="4 5">
    <name type="scientific">Roseisolibacter agri</name>
    <dbReference type="NCBI Taxonomy" id="2014610"/>
    <lineage>
        <taxon>Bacteria</taxon>
        <taxon>Pseudomonadati</taxon>
        <taxon>Gemmatimonadota</taxon>
        <taxon>Gemmatimonadia</taxon>
        <taxon>Gemmatimonadales</taxon>
        <taxon>Gemmatimonadaceae</taxon>
        <taxon>Roseisolibacter</taxon>
    </lineage>
</organism>
<evidence type="ECO:0000256" key="1">
    <source>
        <dbReference type="PROSITE-ProRule" id="PRU00339"/>
    </source>
</evidence>
<feature type="compositionally biased region" description="Low complexity" evidence="2">
    <location>
        <begin position="164"/>
        <end position="173"/>
    </location>
</feature>
<feature type="compositionally biased region" description="Low complexity" evidence="2">
    <location>
        <begin position="141"/>
        <end position="157"/>
    </location>
</feature>
<name>A0AA37QIL9_9BACT</name>
<proteinExistence type="predicted"/>
<evidence type="ECO:0000313" key="5">
    <source>
        <dbReference type="Proteomes" id="UP001161325"/>
    </source>
</evidence>
<reference evidence="4" key="1">
    <citation type="submission" date="2022-08" db="EMBL/GenBank/DDBJ databases">
        <title>Draft genome sequencing of Roseisolibacter agri AW1220.</title>
        <authorList>
            <person name="Tobiishi Y."/>
            <person name="Tonouchi A."/>
        </authorList>
    </citation>
    <scope>NUCLEOTIDE SEQUENCE</scope>
    <source>
        <strain evidence="4">AW1220</strain>
    </source>
</reference>
<evidence type="ECO:0000256" key="3">
    <source>
        <dbReference type="SAM" id="SignalP"/>
    </source>
</evidence>
<evidence type="ECO:0000256" key="2">
    <source>
        <dbReference type="SAM" id="MobiDB-lite"/>
    </source>
</evidence>
<feature type="region of interest" description="Disordered" evidence="2">
    <location>
        <begin position="141"/>
        <end position="187"/>
    </location>
</feature>
<dbReference type="Gene3D" id="1.25.40.10">
    <property type="entry name" value="Tetratricopeptide repeat domain"/>
    <property type="match status" value="1"/>
</dbReference>
<keyword evidence="3" id="KW-0732">Signal</keyword>
<dbReference type="AlphaFoldDB" id="A0AA37QIL9"/>
<evidence type="ECO:0008006" key="6">
    <source>
        <dbReference type="Google" id="ProtNLM"/>
    </source>
</evidence>
<sequence length="296" mass="30913">MPTAPRPALRTALVALAVATLPAAARAQDLGGCDPDGPTPPMLSAANLVFYGCGYLFKSSPSQPALAQSYFERAALLEPRSAVAHFLLGASLAGQGRADSARAVVTRALKLDPEVGRRLGARFAERPELRERMEALFRPAPATPTAPAAAPVPAAAPAAPPVRPAAAPVAPAAPAAPAPAPAAPATPATPAWGGALVLGSYACTYDYWSGAGAYRRMVSDPKGSLTLRADGTYRRLDNGGTGRYAYEAATGEIRWLTGPMAAMKPERTRFRRNQRTAQIDIRLSGVYEWSCGIDLP</sequence>
<protein>
    <recommendedName>
        <fullName evidence="6">Tetratricopeptide repeat protein</fullName>
    </recommendedName>
</protein>
<dbReference type="PROSITE" id="PS50005">
    <property type="entry name" value="TPR"/>
    <property type="match status" value="1"/>
</dbReference>
<dbReference type="Proteomes" id="UP001161325">
    <property type="component" value="Unassembled WGS sequence"/>
</dbReference>
<keyword evidence="5" id="KW-1185">Reference proteome</keyword>
<dbReference type="InterPro" id="IPR019734">
    <property type="entry name" value="TPR_rpt"/>
</dbReference>
<accession>A0AA37QIL9</accession>
<feature type="signal peptide" evidence="3">
    <location>
        <begin position="1"/>
        <end position="27"/>
    </location>
</feature>
<gene>
    <name evidence="4" type="ORF">rosag_40560</name>
</gene>
<comment type="caution">
    <text evidence="4">The sequence shown here is derived from an EMBL/GenBank/DDBJ whole genome shotgun (WGS) entry which is preliminary data.</text>
</comment>
<dbReference type="SUPFAM" id="SSF48452">
    <property type="entry name" value="TPR-like"/>
    <property type="match status" value="1"/>
</dbReference>
<feature type="repeat" description="TPR" evidence="1">
    <location>
        <begin position="82"/>
        <end position="115"/>
    </location>
</feature>
<feature type="chain" id="PRO_5041359953" description="Tetratricopeptide repeat protein" evidence="3">
    <location>
        <begin position="28"/>
        <end position="296"/>
    </location>
</feature>
<dbReference type="EMBL" id="BRXS01000006">
    <property type="protein sequence ID" value="GLC27543.1"/>
    <property type="molecule type" value="Genomic_DNA"/>
</dbReference>